<dbReference type="Pfam" id="PF16845">
    <property type="entry name" value="SQAPI"/>
    <property type="match status" value="1"/>
</dbReference>
<dbReference type="RefSeq" id="XP_024392352.1">
    <property type="nucleotide sequence ID" value="XM_024536584.2"/>
</dbReference>
<protein>
    <recommendedName>
        <fullName evidence="3">Cysteine proteinase inhibitor</fullName>
    </recommendedName>
</protein>
<dbReference type="InterPro" id="IPR027214">
    <property type="entry name" value="Cystatin"/>
</dbReference>
<dbReference type="InterPro" id="IPR046350">
    <property type="entry name" value="Cystatin_sf"/>
</dbReference>
<dbReference type="SUPFAM" id="SSF54403">
    <property type="entry name" value="Cystatin/monellin"/>
    <property type="match status" value="1"/>
</dbReference>
<dbReference type="Proteomes" id="UP000006727">
    <property type="component" value="Chromosome 13"/>
</dbReference>
<proteinExistence type="inferred from homology"/>
<dbReference type="Gramene" id="Pp3c13_18300V3.2">
    <property type="protein sequence ID" value="Pp3c13_18300V3.2"/>
    <property type="gene ID" value="Pp3c13_18300"/>
</dbReference>
<reference evidence="5 7" key="2">
    <citation type="journal article" date="2018" name="Plant J.">
        <title>The Physcomitrella patens chromosome-scale assembly reveals moss genome structure and evolution.</title>
        <authorList>
            <person name="Lang D."/>
            <person name="Ullrich K.K."/>
            <person name="Murat F."/>
            <person name="Fuchs J."/>
            <person name="Jenkins J."/>
            <person name="Haas F.B."/>
            <person name="Piednoel M."/>
            <person name="Gundlach H."/>
            <person name="Van Bel M."/>
            <person name="Meyberg R."/>
            <person name="Vives C."/>
            <person name="Morata J."/>
            <person name="Symeonidi A."/>
            <person name="Hiss M."/>
            <person name="Muchero W."/>
            <person name="Kamisugi Y."/>
            <person name="Saleh O."/>
            <person name="Blanc G."/>
            <person name="Decker E.L."/>
            <person name="van Gessel N."/>
            <person name="Grimwood J."/>
            <person name="Hayes R.D."/>
            <person name="Graham S.W."/>
            <person name="Gunter L.E."/>
            <person name="McDaniel S.F."/>
            <person name="Hoernstein S.N.W."/>
            <person name="Larsson A."/>
            <person name="Li F.W."/>
            <person name="Perroud P.F."/>
            <person name="Phillips J."/>
            <person name="Ranjan P."/>
            <person name="Rokshar D.S."/>
            <person name="Rothfels C.J."/>
            <person name="Schneider L."/>
            <person name="Shu S."/>
            <person name="Stevenson D.W."/>
            <person name="Thummler F."/>
            <person name="Tillich M."/>
            <person name="Villarreal Aguilar J.C."/>
            <person name="Widiez T."/>
            <person name="Wong G.K."/>
            <person name="Wymore A."/>
            <person name="Zhang Y."/>
            <person name="Zimmer A.D."/>
            <person name="Quatrano R.S."/>
            <person name="Mayer K.F.X."/>
            <person name="Goodstein D."/>
            <person name="Casacuberta J.M."/>
            <person name="Vandepoele K."/>
            <person name="Reski R."/>
            <person name="Cuming A.C."/>
            <person name="Tuskan G.A."/>
            <person name="Maumus F."/>
            <person name="Salse J."/>
            <person name="Schmutz J."/>
            <person name="Rensing S.A."/>
        </authorList>
    </citation>
    <scope>NUCLEOTIDE SEQUENCE [LARGE SCALE GENOMIC DNA]</scope>
    <source>
        <strain evidence="6 7">cv. Gransden 2004</strain>
    </source>
</reference>
<feature type="domain" description="Cystatin" evidence="4">
    <location>
        <begin position="27"/>
        <end position="119"/>
    </location>
</feature>
<dbReference type="FunFam" id="3.10.450.10:FF:000016">
    <property type="entry name" value="Cysteine proteinase inhibitor"/>
    <property type="match status" value="1"/>
</dbReference>
<dbReference type="GO" id="GO:0004869">
    <property type="term" value="F:cysteine-type endopeptidase inhibitor activity"/>
    <property type="evidence" value="ECO:0000318"/>
    <property type="project" value="GO_Central"/>
</dbReference>
<keyword evidence="3" id="KW-0732">Signal</keyword>
<dbReference type="InterPro" id="IPR018073">
    <property type="entry name" value="Prot_inh_cystat_CS"/>
</dbReference>
<feature type="signal peptide" evidence="3">
    <location>
        <begin position="1"/>
        <end position="26"/>
    </location>
</feature>
<comment type="similarity">
    <text evidence="3">Belongs to the cystatin family. Phytocystatin subfamily.</text>
</comment>
<evidence type="ECO:0000256" key="1">
    <source>
        <dbReference type="ARBA" id="ARBA00022690"/>
    </source>
</evidence>
<keyword evidence="7" id="KW-1185">Reference proteome</keyword>
<dbReference type="OMA" id="PWAKESQ"/>
<dbReference type="PROSITE" id="PS00287">
    <property type="entry name" value="CYSTATIN"/>
    <property type="match status" value="1"/>
</dbReference>
<dbReference type="InterPro" id="IPR000010">
    <property type="entry name" value="Cystatin_dom"/>
</dbReference>
<dbReference type="PANTHER" id="PTHR11413">
    <property type="entry name" value="CYSTATIN FAMILY MEMBER"/>
    <property type="match status" value="1"/>
</dbReference>
<dbReference type="Gene3D" id="3.10.450.10">
    <property type="match status" value="1"/>
</dbReference>
<dbReference type="EnsemblPlants" id="Pp3c13_18300V3.1">
    <property type="protein sequence ID" value="Pp3c13_18300V3.1"/>
    <property type="gene ID" value="Pp3c13_18300"/>
</dbReference>
<dbReference type="SMART" id="SM00043">
    <property type="entry name" value="CY"/>
    <property type="match status" value="1"/>
</dbReference>
<dbReference type="PANTHER" id="PTHR11413:SF103">
    <property type="entry name" value="CYSTEINE PROTEINASE INHIBITOR 12"/>
    <property type="match status" value="1"/>
</dbReference>
<dbReference type="EMBL" id="ABEU02000013">
    <property type="protein sequence ID" value="PNR42710.1"/>
    <property type="molecule type" value="Genomic_DNA"/>
</dbReference>
<name>A0A2K1JMD0_PHYPA</name>
<accession>A0A2K1JMD0</accession>
<evidence type="ECO:0000313" key="7">
    <source>
        <dbReference type="Proteomes" id="UP000006727"/>
    </source>
</evidence>
<sequence>MAPNHKVSVLLAAVCLFGIYLVGAQAMSVGGPKDISNFPNSVEIDELANFAVDQYKSRQNSIAVITFSKVLSAKEQVVQGKMYYFTIEVMENGVPKNYDAKVWVKPWEGYKELESFLPSAPSHYDSAVDSDAKSGDCYEKSEIAT</sequence>
<dbReference type="GeneID" id="112290391"/>
<evidence type="ECO:0000256" key="3">
    <source>
        <dbReference type="RuleBase" id="RU362130"/>
    </source>
</evidence>
<keyword evidence="1 3" id="KW-0646">Protease inhibitor</keyword>
<reference evidence="6" key="3">
    <citation type="submission" date="2020-12" db="UniProtKB">
        <authorList>
            <consortium name="EnsemblPlants"/>
        </authorList>
    </citation>
    <scope>IDENTIFICATION</scope>
</reference>
<evidence type="ECO:0000259" key="4">
    <source>
        <dbReference type="SMART" id="SM00043"/>
    </source>
</evidence>
<dbReference type="Gramene" id="Pp3c13_18300V3.1">
    <property type="protein sequence ID" value="Pp3c13_18300V3.1"/>
    <property type="gene ID" value="Pp3c13_18300"/>
</dbReference>
<reference evidence="5 7" key="1">
    <citation type="journal article" date="2008" name="Science">
        <title>The Physcomitrella genome reveals evolutionary insights into the conquest of land by plants.</title>
        <authorList>
            <person name="Rensing S."/>
            <person name="Lang D."/>
            <person name="Zimmer A."/>
            <person name="Terry A."/>
            <person name="Salamov A."/>
            <person name="Shapiro H."/>
            <person name="Nishiyama T."/>
            <person name="Perroud P.-F."/>
            <person name="Lindquist E."/>
            <person name="Kamisugi Y."/>
            <person name="Tanahashi T."/>
            <person name="Sakakibara K."/>
            <person name="Fujita T."/>
            <person name="Oishi K."/>
            <person name="Shin-I T."/>
            <person name="Kuroki Y."/>
            <person name="Toyoda A."/>
            <person name="Suzuki Y."/>
            <person name="Hashimoto A."/>
            <person name="Yamaguchi K."/>
            <person name="Sugano A."/>
            <person name="Kohara Y."/>
            <person name="Fujiyama A."/>
            <person name="Anterola A."/>
            <person name="Aoki S."/>
            <person name="Ashton N."/>
            <person name="Barbazuk W.B."/>
            <person name="Barker E."/>
            <person name="Bennetzen J."/>
            <person name="Bezanilla M."/>
            <person name="Blankenship R."/>
            <person name="Cho S.H."/>
            <person name="Dutcher S."/>
            <person name="Estelle M."/>
            <person name="Fawcett J.A."/>
            <person name="Gundlach H."/>
            <person name="Hanada K."/>
            <person name="Heyl A."/>
            <person name="Hicks K.A."/>
            <person name="Hugh J."/>
            <person name="Lohr M."/>
            <person name="Mayer K."/>
            <person name="Melkozernov A."/>
            <person name="Murata T."/>
            <person name="Nelson D."/>
            <person name="Pils B."/>
            <person name="Prigge M."/>
            <person name="Reiss B."/>
            <person name="Renner T."/>
            <person name="Rombauts S."/>
            <person name="Rushton P."/>
            <person name="Sanderfoot A."/>
            <person name="Schween G."/>
            <person name="Shiu S.-H."/>
            <person name="Stueber K."/>
            <person name="Theodoulou F.L."/>
            <person name="Tu H."/>
            <person name="Van de Peer Y."/>
            <person name="Verrier P.J."/>
            <person name="Waters E."/>
            <person name="Wood A."/>
            <person name="Yang L."/>
            <person name="Cove D."/>
            <person name="Cuming A."/>
            <person name="Hasebe M."/>
            <person name="Lucas S."/>
            <person name="Mishler D.B."/>
            <person name="Reski R."/>
            <person name="Grigoriev I."/>
            <person name="Quatrano R.S."/>
            <person name="Boore J.L."/>
        </authorList>
    </citation>
    <scope>NUCLEOTIDE SEQUENCE [LARGE SCALE GENOMIC DNA]</scope>
    <source>
        <strain evidence="6 7">cv. Gransden 2004</strain>
    </source>
</reference>
<dbReference type="STRING" id="3218.A0A2K1JMD0"/>
<organism evidence="5">
    <name type="scientific">Physcomitrium patens</name>
    <name type="common">Spreading-leaved earth moss</name>
    <name type="synonym">Physcomitrella patens</name>
    <dbReference type="NCBI Taxonomy" id="3218"/>
    <lineage>
        <taxon>Eukaryota</taxon>
        <taxon>Viridiplantae</taxon>
        <taxon>Streptophyta</taxon>
        <taxon>Embryophyta</taxon>
        <taxon>Bryophyta</taxon>
        <taxon>Bryophytina</taxon>
        <taxon>Bryopsida</taxon>
        <taxon>Funariidae</taxon>
        <taxon>Funariales</taxon>
        <taxon>Funariaceae</taxon>
        <taxon>Physcomitrium</taxon>
    </lineage>
</organism>
<gene>
    <name evidence="6" type="primary">LOC112290391</name>
    <name evidence="5" type="ORF">PHYPA_017540</name>
</gene>
<keyword evidence="2 3" id="KW-0789">Thiol protease inhibitor</keyword>
<evidence type="ECO:0000313" key="6">
    <source>
        <dbReference type="EnsemblPlants" id="Pp3c13_18300V3.1"/>
    </source>
</evidence>
<dbReference type="CDD" id="cd00042">
    <property type="entry name" value="CY"/>
    <property type="match status" value="1"/>
</dbReference>
<feature type="chain" id="PRO_5044515082" description="Cysteine proteinase inhibitor" evidence="3">
    <location>
        <begin position="27"/>
        <end position="145"/>
    </location>
</feature>
<evidence type="ECO:0000256" key="2">
    <source>
        <dbReference type="ARBA" id="ARBA00022704"/>
    </source>
</evidence>
<evidence type="ECO:0000313" key="5">
    <source>
        <dbReference type="EMBL" id="PNR42710.1"/>
    </source>
</evidence>
<dbReference type="EnsemblPlants" id="Pp3c13_18300V3.2">
    <property type="protein sequence ID" value="Pp3c13_18300V3.2"/>
    <property type="gene ID" value="Pp3c13_18300"/>
</dbReference>
<dbReference type="OrthoDB" id="1908104at2759"/>
<dbReference type="PaxDb" id="3218-PP1S142_12V6.1"/>
<dbReference type="AlphaFoldDB" id="A0A2K1JMD0"/>